<dbReference type="EMBL" id="MU150247">
    <property type="protein sequence ID" value="KAF9465423.1"/>
    <property type="molecule type" value="Genomic_DNA"/>
</dbReference>
<gene>
    <name evidence="2" type="ORF">BDZ94DRAFT_1253755</name>
</gene>
<name>A0A9P5Y8Q4_9AGAR</name>
<keyword evidence="1" id="KW-1133">Transmembrane helix</keyword>
<keyword evidence="1" id="KW-0812">Transmembrane</keyword>
<protein>
    <submittedName>
        <fullName evidence="2">Uncharacterized protein</fullName>
    </submittedName>
</protein>
<reference evidence="2" key="1">
    <citation type="submission" date="2020-11" db="EMBL/GenBank/DDBJ databases">
        <authorList>
            <consortium name="DOE Joint Genome Institute"/>
            <person name="Ahrendt S."/>
            <person name="Riley R."/>
            <person name="Andreopoulos W."/>
            <person name="Labutti K."/>
            <person name="Pangilinan J."/>
            <person name="Ruiz-Duenas F.J."/>
            <person name="Barrasa J.M."/>
            <person name="Sanchez-Garcia M."/>
            <person name="Camarero S."/>
            <person name="Miyauchi S."/>
            <person name="Serrano A."/>
            <person name="Linde D."/>
            <person name="Babiker R."/>
            <person name="Drula E."/>
            <person name="Ayuso-Fernandez I."/>
            <person name="Pacheco R."/>
            <person name="Padilla G."/>
            <person name="Ferreira P."/>
            <person name="Barriuso J."/>
            <person name="Kellner H."/>
            <person name="Castanera R."/>
            <person name="Alfaro M."/>
            <person name="Ramirez L."/>
            <person name="Pisabarro A.G."/>
            <person name="Kuo A."/>
            <person name="Tritt A."/>
            <person name="Lipzen A."/>
            <person name="He G."/>
            <person name="Yan M."/>
            <person name="Ng V."/>
            <person name="Cullen D."/>
            <person name="Martin F."/>
            <person name="Rosso M.-N."/>
            <person name="Henrissat B."/>
            <person name="Hibbett D."/>
            <person name="Martinez A.T."/>
            <person name="Grigoriev I.V."/>
        </authorList>
    </citation>
    <scope>NUCLEOTIDE SEQUENCE</scope>
    <source>
        <strain evidence="2">CBS 247.69</strain>
    </source>
</reference>
<organism evidence="2 3">
    <name type="scientific">Collybia nuda</name>
    <dbReference type="NCBI Taxonomy" id="64659"/>
    <lineage>
        <taxon>Eukaryota</taxon>
        <taxon>Fungi</taxon>
        <taxon>Dikarya</taxon>
        <taxon>Basidiomycota</taxon>
        <taxon>Agaricomycotina</taxon>
        <taxon>Agaricomycetes</taxon>
        <taxon>Agaricomycetidae</taxon>
        <taxon>Agaricales</taxon>
        <taxon>Tricholomatineae</taxon>
        <taxon>Clitocybaceae</taxon>
        <taxon>Collybia</taxon>
    </lineage>
</organism>
<sequence length="120" mass="13184">MLYSANLTTAAFSPFSGRSPKVSSRCRRQLAISHLRMLFLIASISAIYAGLTPSPVCVMNSGTPLARVIAMQADWSGYSFSASARKELPSSQAVAVLNDRRTRRDSCSWGLSSYFQRGKW</sequence>
<keyword evidence="1" id="KW-0472">Membrane</keyword>
<comment type="caution">
    <text evidence="2">The sequence shown here is derived from an EMBL/GenBank/DDBJ whole genome shotgun (WGS) entry which is preliminary data.</text>
</comment>
<proteinExistence type="predicted"/>
<evidence type="ECO:0000313" key="3">
    <source>
        <dbReference type="Proteomes" id="UP000807353"/>
    </source>
</evidence>
<evidence type="ECO:0000313" key="2">
    <source>
        <dbReference type="EMBL" id="KAF9465423.1"/>
    </source>
</evidence>
<feature type="transmembrane region" description="Helical" evidence="1">
    <location>
        <begin position="30"/>
        <end position="51"/>
    </location>
</feature>
<evidence type="ECO:0000256" key="1">
    <source>
        <dbReference type="SAM" id="Phobius"/>
    </source>
</evidence>
<keyword evidence="3" id="KW-1185">Reference proteome</keyword>
<dbReference type="AlphaFoldDB" id="A0A9P5Y8Q4"/>
<dbReference type="Proteomes" id="UP000807353">
    <property type="component" value="Unassembled WGS sequence"/>
</dbReference>
<accession>A0A9P5Y8Q4</accession>